<dbReference type="HOGENOM" id="CLU_048995_3_0_9"/>
<dbReference type="Pfam" id="PF01584">
    <property type="entry name" value="CheW"/>
    <property type="match status" value="1"/>
</dbReference>
<name>A0A0B5AMQ5_9BACL</name>
<accession>A0A0B5AMQ5</accession>
<dbReference type="BioCyc" id="JESP1508404:G14D9-11319-MONOMER"/>
<dbReference type="SUPFAM" id="SSF50341">
    <property type="entry name" value="CheW-like"/>
    <property type="match status" value="1"/>
</dbReference>
<dbReference type="PANTHER" id="PTHR22617:SF23">
    <property type="entry name" value="CHEMOTAXIS PROTEIN CHEW"/>
    <property type="match status" value="1"/>
</dbReference>
<evidence type="ECO:0000313" key="2">
    <source>
        <dbReference type="EMBL" id="AJD91381.1"/>
    </source>
</evidence>
<proteinExistence type="predicted"/>
<dbReference type="Proteomes" id="UP000031449">
    <property type="component" value="Chromosome"/>
</dbReference>
<dbReference type="InterPro" id="IPR002545">
    <property type="entry name" value="CheW-lke_dom"/>
</dbReference>
<organism evidence="2 3">
    <name type="scientific">Jeotgalibacillus malaysiensis</name>
    <dbReference type="NCBI Taxonomy" id="1508404"/>
    <lineage>
        <taxon>Bacteria</taxon>
        <taxon>Bacillati</taxon>
        <taxon>Bacillota</taxon>
        <taxon>Bacilli</taxon>
        <taxon>Bacillales</taxon>
        <taxon>Caryophanaceae</taxon>
        <taxon>Jeotgalibacillus</taxon>
    </lineage>
</organism>
<sequence>MSDGFKAVVFTCGSEEYAISIHNIISIEKEEKITAVPHLPEYMPGITQVRGELVPVLDFEQILYRRQLTESDVKMLVVKTAQLSLAVRVKDAKEIVDIPSNQLKQIGLAAYKQTEYFKGVAQLEDRLITIIDPEILTENLQGMKEIRDYMLQMKTSESL</sequence>
<dbReference type="Gene3D" id="2.40.50.180">
    <property type="entry name" value="CheA-289, Domain 4"/>
    <property type="match status" value="1"/>
</dbReference>
<dbReference type="EMBL" id="CP009416">
    <property type="protein sequence ID" value="AJD91381.1"/>
    <property type="molecule type" value="Genomic_DNA"/>
</dbReference>
<keyword evidence="3" id="KW-1185">Reference proteome</keyword>
<dbReference type="PROSITE" id="PS50851">
    <property type="entry name" value="CHEW"/>
    <property type="match status" value="1"/>
</dbReference>
<dbReference type="GO" id="GO:0005829">
    <property type="term" value="C:cytosol"/>
    <property type="evidence" value="ECO:0007669"/>
    <property type="project" value="TreeGrafter"/>
</dbReference>
<dbReference type="SMART" id="SM00260">
    <property type="entry name" value="CheW"/>
    <property type="match status" value="1"/>
</dbReference>
<dbReference type="InterPro" id="IPR039315">
    <property type="entry name" value="CheW"/>
</dbReference>
<protein>
    <submittedName>
        <fullName evidence="2">Chemotaxis protein CheW</fullName>
    </submittedName>
</protein>
<dbReference type="STRING" id="1508404.JMA_20640"/>
<feature type="domain" description="CheW-like" evidence="1">
    <location>
        <begin position="4"/>
        <end position="142"/>
    </location>
</feature>
<reference evidence="2 3" key="1">
    <citation type="submission" date="2014-08" db="EMBL/GenBank/DDBJ databases">
        <title>Complete genome of a marine bacteria Jeotgalibacillus malaysiensis.</title>
        <authorList>
            <person name="Yaakop A.S."/>
            <person name="Chan K.-G."/>
            <person name="Goh K.M."/>
        </authorList>
    </citation>
    <scope>NUCLEOTIDE SEQUENCE [LARGE SCALE GENOMIC DNA]</scope>
    <source>
        <strain evidence="2 3">D5</strain>
    </source>
</reference>
<dbReference type="KEGG" id="jeo:JMA_20640"/>
<dbReference type="PANTHER" id="PTHR22617">
    <property type="entry name" value="CHEMOTAXIS SENSOR HISTIDINE KINASE-RELATED"/>
    <property type="match status" value="1"/>
</dbReference>
<dbReference type="AlphaFoldDB" id="A0A0B5AMQ5"/>
<dbReference type="OrthoDB" id="9787997at2"/>
<gene>
    <name evidence="2" type="ORF">JMA_20640</name>
</gene>
<dbReference type="InterPro" id="IPR036061">
    <property type="entry name" value="CheW-like_dom_sf"/>
</dbReference>
<evidence type="ECO:0000259" key="1">
    <source>
        <dbReference type="PROSITE" id="PS50851"/>
    </source>
</evidence>
<dbReference type="CDD" id="cd00588">
    <property type="entry name" value="CheW_like"/>
    <property type="match status" value="1"/>
</dbReference>
<dbReference type="GO" id="GO:0007165">
    <property type="term" value="P:signal transduction"/>
    <property type="evidence" value="ECO:0007669"/>
    <property type="project" value="InterPro"/>
</dbReference>
<dbReference type="Gene3D" id="2.30.30.40">
    <property type="entry name" value="SH3 Domains"/>
    <property type="match status" value="1"/>
</dbReference>
<evidence type="ECO:0000313" key="3">
    <source>
        <dbReference type="Proteomes" id="UP000031449"/>
    </source>
</evidence>
<dbReference type="GO" id="GO:0006935">
    <property type="term" value="P:chemotaxis"/>
    <property type="evidence" value="ECO:0007669"/>
    <property type="project" value="InterPro"/>
</dbReference>